<dbReference type="Proteomes" id="UP001501237">
    <property type="component" value="Unassembled WGS sequence"/>
</dbReference>
<evidence type="ECO:0000313" key="2">
    <source>
        <dbReference type="EMBL" id="GAA3214782.1"/>
    </source>
</evidence>
<keyword evidence="3" id="KW-1185">Reference proteome</keyword>
<reference evidence="3" key="1">
    <citation type="journal article" date="2019" name="Int. J. Syst. Evol. Microbiol.">
        <title>The Global Catalogue of Microorganisms (GCM) 10K type strain sequencing project: providing services to taxonomists for standard genome sequencing and annotation.</title>
        <authorList>
            <consortium name="The Broad Institute Genomics Platform"/>
            <consortium name="The Broad Institute Genome Sequencing Center for Infectious Disease"/>
            <person name="Wu L."/>
            <person name="Ma J."/>
        </authorList>
    </citation>
    <scope>NUCLEOTIDE SEQUENCE [LARGE SCALE GENOMIC DNA]</scope>
    <source>
        <strain evidence="3">JCM 9377</strain>
    </source>
</reference>
<dbReference type="RefSeq" id="WP_344829360.1">
    <property type="nucleotide sequence ID" value="NZ_BAAAUV010000008.1"/>
</dbReference>
<sequence>MAFFTTGWWADQRALEPRYRFGHGLTILVGLIFLTLGVSAKDPLTIGAGVTYVASARLAVWGAAPERDGILSVLVFLSGVGLFFGAGVLVDQGSVW</sequence>
<feature type="transmembrane region" description="Helical" evidence="1">
    <location>
        <begin position="71"/>
        <end position="90"/>
    </location>
</feature>
<dbReference type="EMBL" id="BAAAUV010000008">
    <property type="protein sequence ID" value="GAA3214782.1"/>
    <property type="molecule type" value="Genomic_DNA"/>
</dbReference>
<comment type="caution">
    <text evidence="2">The sequence shown here is derived from an EMBL/GenBank/DDBJ whole genome shotgun (WGS) entry which is preliminary data.</text>
</comment>
<proteinExistence type="predicted"/>
<name>A0ABP6QBU2_9ACTN</name>
<evidence type="ECO:0000256" key="1">
    <source>
        <dbReference type="SAM" id="Phobius"/>
    </source>
</evidence>
<keyword evidence="1" id="KW-0812">Transmembrane</keyword>
<keyword evidence="1" id="KW-0472">Membrane</keyword>
<evidence type="ECO:0000313" key="3">
    <source>
        <dbReference type="Proteomes" id="UP001501237"/>
    </source>
</evidence>
<organism evidence="2 3">
    <name type="scientific">Actinocorallia longicatena</name>
    <dbReference type="NCBI Taxonomy" id="111803"/>
    <lineage>
        <taxon>Bacteria</taxon>
        <taxon>Bacillati</taxon>
        <taxon>Actinomycetota</taxon>
        <taxon>Actinomycetes</taxon>
        <taxon>Streptosporangiales</taxon>
        <taxon>Thermomonosporaceae</taxon>
        <taxon>Actinocorallia</taxon>
    </lineage>
</organism>
<gene>
    <name evidence="2" type="ORF">GCM10010468_35730</name>
</gene>
<feature type="transmembrane region" description="Helical" evidence="1">
    <location>
        <begin position="21"/>
        <end position="40"/>
    </location>
</feature>
<feature type="transmembrane region" description="Helical" evidence="1">
    <location>
        <begin position="46"/>
        <end position="64"/>
    </location>
</feature>
<keyword evidence="1" id="KW-1133">Transmembrane helix</keyword>
<accession>A0ABP6QBU2</accession>
<protein>
    <submittedName>
        <fullName evidence="2">Uncharacterized protein</fullName>
    </submittedName>
</protein>